<proteinExistence type="predicted"/>
<protein>
    <submittedName>
        <fullName evidence="1">Uncharacterized protein</fullName>
    </submittedName>
</protein>
<dbReference type="AlphaFoldDB" id="A0A645EI55"/>
<sequence>MRRIACADAAGAVAKLIIRKVTAPVEGGPALARIVHIDHTVKIGVGAGHMEGFQAAIPGALQRIECGIDCTWLAILAHKFSCLIIILSLPQQGDKVARLTGLQCAQRQH</sequence>
<organism evidence="1">
    <name type="scientific">bioreactor metagenome</name>
    <dbReference type="NCBI Taxonomy" id="1076179"/>
    <lineage>
        <taxon>unclassified sequences</taxon>
        <taxon>metagenomes</taxon>
        <taxon>ecological metagenomes</taxon>
    </lineage>
</organism>
<gene>
    <name evidence="1" type="ORF">SDC9_148027</name>
</gene>
<evidence type="ECO:0000313" key="1">
    <source>
        <dbReference type="EMBL" id="MPN00829.1"/>
    </source>
</evidence>
<comment type="caution">
    <text evidence="1">The sequence shown here is derived from an EMBL/GenBank/DDBJ whole genome shotgun (WGS) entry which is preliminary data.</text>
</comment>
<accession>A0A645EI55</accession>
<reference evidence="1" key="1">
    <citation type="submission" date="2019-08" db="EMBL/GenBank/DDBJ databases">
        <authorList>
            <person name="Kucharzyk K."/>
            <person name="Murdoch R.W."/>
            <person name="Higgins S."/>
            <person name="Loffler F."/>
        </authorList>
    </citation>
    <scope>NUCLEOTIDE SEQUENCE</scope>
</reference>
<dbReference type="EMBL" id="VSSQ01046858">
    <property type="protein sequence ID" value="MPN00829.1"/>
    <property type="molecule type" value="Genomic_DNA"/>
</dbReference>
<name>A0A645EI55_9ZZZZ</name>